<organism evidence="11 12">
    <name type="scientific">Pseudomicrostroma glucosiphilum</name>
    <dbReference type="NCBI Taxonomy" id="1684307"/>
    <lineage>
        <taxon>Eukaryota</taxon>
        <taxon>Fungi</taxon>
        <taxon>Dikarya</taxon>
        <taxon>Basidiomycota</taxon>
        <taxon>Ustilaginomycotina</taxon>
        <taxon>Exobasidiomycetes</taxon>
        <taxon>Microstromatales</taxon>
        <taxon>Microstromatales incertae sedis</taxon>
        <taxon>Pseudomicrostroma</taxon>
    </lineage>
</organism>
<dbReference type="EC" id="2.7.1.-" evidence="8"/>
<proteinExistence type="inferred from homology"/>
<dbReference type="RefSeq" id="XP_025345873.1">
    <property type="nucleotide sequence ID" value="XM_025493138.1"/>
</dbReference>
<feature type="domain" description="Hexokinase N-terminal" evidence="9">
    <location>
        <begin position="23"/>
        <end position="216"/>
    </location>
</feature>
<evidence type="ECO:0000256" key="6">
    <source>
        <dbReference type="ARBA" id="ARBA00022840"/>
    </source>
</evidence>
<evidence type="ECO:0000256" key="8">
    <source>
        <dbReference type="RuleBase" id="RU362007"/>
    </source>
</evidence>
<evidence type="ECO:0000256" key="1">
    <source>
        <dbReference type="ARBA" id="ARBA00004888"/>
    </source>
</evidence>
<dbReference type="GO" id="GO:0006096">
    <property type="term" value="P:glycolytic process"/>
    <property type="evidence" value="ECO:0007669"/>
    <property type="project" value="UniProtKB-UniPathway"/>
</dbReference>
<dbReference type="PANTHER" id="PTHR19443:SF30">
    <property type="entry name" value="GLUCOKINASE-1-RELATED"/>
    <property type="match status" value="1"/>
</dbReference>
<evidence type="ECO:0000256" key="5">
    <source>
        <dbReference type="ARBA" id="ARBA00022777"/>
    </source>
</evidence>
<dbReference type="Pfam" id="PF03727">
    <property type="entry name" value="Hexokinase_2"/>
    <property type="match status" value="1"/>
</dbReference>
<evidence type="ECO:0000313" key="11">
    <source>
        <dbReference type="EMBL" id="PWN18713.1"/>
    </source>
</evidence>
<sequence>MAPTPSSSSASTGSGPNALDSALTSIRTSLALPTTSLNLLVQRFVTLMDQGLAEKGADMAMIPAFVTGVPDGTETGTYLALDLGGTNLRVCEVKLKGDGTFDITQEKYKVSDALKQGPVSDLMEYIAQSVDVFLTDYGSSSDQDVLNMGFTFSFPVEQTAIAKGTLIKWTKGFNCPDAPGKDVVQLLQTALDRKHIKVKVNALVNDTVGALLAHSYHSGGAFIGAIYGTGTNGAYVANVEEVKKLHFGEKGSGADANRPKKMLINTEWGGFDDDAQSRPSGTGLTITPWDNYVDRTSIRPRHHAFEKMISGMYLGEVARAIMVSLIDRLLLFSGWSSPAMDTQYGFDTALISAIQGDKTEASDAKSATRKALVGTMGIKEEHVSDLDVETVRTVCDLVALRAARLSAVPIAATIQHTKQAQEVGSEGKIKVGVDGSVVEYLPGFQDRMKAALVEMLGEKIGEKVVFGLAKDGSGVGAALCALQAVKQEREGHVIV</sequence>
<name>A0A316U2X1_9BASI</name>
<evidence type="ECO:0000256" key="7">
    <source>
        <dbReference type="ARBA" id="ARBA00023152"/>
    </source>
</evidence>
<comment type="pathway">
    <text evidence="1">Carbohydrate degradation; glycolysis; D-glyceraldehyde 3-phosphate and glycerone phosphate from D-glucose: step 1/4.</text>
</comment>
<dbReference type="InterPro" id="IPR022673">
    <property type="entry name" value="Hexokinase_C"/>
</dbReference>
<evidence type="ECO:0000259" key="10">
    <source>
        <dbReference type="Pfam" id="PF03727"/>
    </source>
</evidence>
<dbReference type="SUPFAM" id="SSF53067">
    <property type="entry name" value="Actin-like ATPase domain"/>
    <property type="match status" value="2"/>
</dbReference>
<keyword evidence="5 8" id="KW-0418">Kinase</keyword>
<evidence type="ECO:0000256" key="2">
    <source>
        <dbReference type="ARBA" id="ARBA00009225"/>
    </source>
</evidence>
<dbReference type="InterPro" id="IPR022672">
    <property type="entry name" value="Hexokinase_N"/>
</dbReference>
<reference evidence="11 12" key="1">
    <citation type="journal article" date="2018" name="Mol. Biol. Evol.">
        <title>Broad Genomic Sampling Reveals a Smut Pathogenic Ancestry of the Fungal Clade Ustilaginomycotina.</title>
        <authorList>
            <person name="Kijpornyongpan T."/>
            <person name="Mondo S.J."/>
            <person name="Barry K."/>
            <person name="Sandor L."/>
            <person name="Lee J."/>
            <person name="Lipzen A."/>
            <person name="Pangilinan J."/>
            <person name="LaButti K."/>
            <person name="Hainaut M."/>
            <person name="Henrissat B."/>
            <person name="Grigoriev I.V."/>
            <person name="Spatafora J.W."/>
            <person name="Aime M.C."/>
        </authorList>
    </citation>
    <scope>NUCLEOTIDE SEQUENCE [LARGE SCALE GENOMIC DNA]</scope>
    <source>
        <strain evidence="11 12">MCA 4718</strain>
    </source>
</reference>
<evidence type="ECO:0000256" key="3">
    <source>
        <dbReference type="ARBA" id="ARBA00022679"/>
    </source>
</evidence>
<gene>
    <name evidence="11" type="ORF">BCV69DRAFT_284695</name>
</gene>
<dbReference type="GO" id="GO:0005739">
    <property type="term" value="C:mitochondrion"/>
    <property type="evidence" value="ECO:0007669"/>
    <property type="project" value="TreeGrafter"/>
</dbReference>
<dbReference type="GO" id="GO:0005524">
    <property type="term" value="F:ATP binding"/>
    <property type="evidence" value="ECO:0007669"/>
    <property type="project" value="UniProtKB-UniRule"/>
</dbReference>
<accession>A0A316U2X1</accession>
<dbReference type="EMBL" id="KZ819334">
    <property type="protein sequence ID" value="PWN18713.1"/>
    <property type="molecule type" value="Genomic_DNA"/>
</dbReference>
<dbReference type="Proteomes" id="UP000245942">
    <property type="component" value="Unassembled WGS sequence"/>
</dbReference>
<dbReference type="InterPro" id="IPR043129">
    <property type="entry name" value="ATPase_NBD"/>
</dbReference>
<keyword evidence="12" id="KW-1185">Reference proteome</keyword>
<dbReference type="PANTHER" id="PTHR19443">
    <property type="entry name" value="HEXOKINASE"/>
    <property type="match status" value="1"/>
</dbReference>
<evidence type="ECO:0000313" key="12">
    <source>
        <dbReference type="Proteomes" id="UP000245942"/>
    </source>
</evidence>
<keyword evidence="3 8" id="KW-0808">Transferase</keyword>
<dbReference type="AlphaFoldDB" id="A0A316U2X1"/>
<dbReference type="GO" id="GO:0004340">
    <property type="term" value="F:glucokinase activity"/>
    <property type="evidence" value="ECO:0007669"/>
    <property type="project" value="TreeGrafter"/>
</dbReference>
<dbReference type="OrthoDB" id="419537at2759"/>
<dbReference type="FunFam" id="3.30.420.40:FF:000034">
    <property type="entry name" value="Phosphotransferase"/>
    <property type="match status" value="1"/>
</dbReference>
<keyword evidence="7 8" id="KW-0324">Glycolysis</keyword>
<dbReference type="InterPro" id="IPR001312">
    <property type="entry name" value="Hexokinase"/>
</dbReference>
<evidence type="ECO:0000259" key="9">
    <source>
        <dbReference type="Pfam" id="PF00349"/>
    </source>
</evidence>
<dbReference type="GO" id="GO:0006006">
    <property type="term" value="P:glucose metabolic process"/>
    <property type="evidence" value="ECO:0007669"/>
    <property type="project" value="TreeGrafter"/>
</dbReference>
<keyword evidence="4 8" id="KW-0547">Nucleotide-binding</keyword>
<dbReference type="UniPathway" id="UPA00109">
    <property type="reaction ID" value="UER00180"/>
</dbReference>
<dbReference type="PROSITE" id="PS51748">
    <property type="entry name" value="HEXOKINASE_2"/>
    <property type="match status" value="1"/>
</dbReference>
<feature type="domain" description="Hexokinase C-terminal" evidence="10">
    <location>
        <begin position="223"/>
        <end position="482"/>
    </location>
</feature>
<evidence type="ECO:0000256" key="4">
    <source>
        <dbReference type="ARBA" id="ARBA00022741"/>
    </source>
</evidence>
<comment type="similarity">
    <text evidence="2 8">Belongs to the hexokinase family.</text>
</comment>
<dbReference type="GO" id="GO:0008865">
    <property type="term" value="F:fructokinase activity"/>
    <property type="evidence" value="ECO:0007669"/>
    <property type="project" value="TreeGrafter"/>
</dbReference>
<protein>
    <recommendedName>
        <fullName evidence="8">Phosphotransferase</fullName>
        <ecNumber evidence="8">2.7.1.-</ecNumber>
    </recommendedName>
</protein>
<dbReference type="Pfam" id="PF00349">
    <property type="entry name" value="Hexokinase_1"/>
    <property type="match status" value="1"/>
</dbReference>
<dbReference type="GeneID" id="37014872"/>
<dbReference type="PRINTS" id="PR00475">
    <property type="entry name" value="HEXOKINASE"/>
</dbReference>
<dbReference type="GO" id="GO:0005829">
    <property type="term" value="C:cytosol"/>
    <property type="evidence" value="ECO:0007669"/>
    <property type="project" value="TreeGrafter"/>
</dbReference>
<dbReference type="GO" id="GO:0005536">
    <property type="term" value="F:D-glucose binding"/>
    <property type="evidence" value="ECO:0007669"/>
    <property type="project" value="InterPro"/>
</dbReference>
<dbReference type="GO" id="GO:0001678">
    <property type="term" value="P:intracellular glucose homeostasis"/>
    <property type="evidence" value="ECO:0007669"/>
    <property type="project" value="InterPro"/>
</dbReference>
<dbReference type="STRING" id="1684307.A0A316U2X1"/>
<dbReference type="Gene3D" id="3.30.420.40">
    <property type="match status" value="1"/>
</dbReference>
<keyword evidence="6 8" id="KW-0067">ATP-binding</keyword>
<dbReference type="Gene3D" id="3.40.367.20">
    <property type="match status" value="1"/>
</dbReference>